<feature type="domain" description="Flagellar hook-associated protein FlgK helical" evidence="10">
    <location>
        <begin position="102"/>
        <end position="350"/>
    </location>
</feature>
<keyword evidence="12" id="KW-1185">Reference proteome</keyword>
<dbReference type="InterPro" id="IPR019776">
    <property type="entry name" value="Flagellar_basal_body_rod_CS"/>
</dbReference>
<dbReference type="InterPro" id="IPR053927">
    <property type="entry name" value="FlgK_helical"/>
</dbReference>
<dbReference type="GO" id="GO:0005576">
    <property type="term" value="C:extracellular region"/>
    <property type="evidence" value="ECO:0007669"/>
    <property type="project" value="UniProtKB-SubCell"/>
</dbReference>
<comment type="subcellular location">
    <subcellularLocation>
        <location evidence="1 7">Bacterial flagellum</location>
    </subcellularLocation>
    <subcellularLocation>
        <location evidence="2 7">Secreted</location>
    </subcellularLocation>
</comment>
<dbReference type="GO" id="GO:0044780">
    <property type="term" value="P:bacterial-type flagellum assembly"/>
    <property type="evidence" value="ECO:0007669"/>
    <property type="project" value="InterPro"/>
</dbReference>
<dbReference type="Pfam" id="PF06429">
    <property type="entry name" value="Flg_bbr_C"/>
    <property type="match status" value="1"/>
</dbReference>
<sequence length="489" mass="52462">MISSFASLDMMRRALSAQQLAISTTGNNISNANTEGYSRQRVNLTESNAFPSPGANAPNIPGQIGTGVDATTVQRIRDSFADDQYRAQANSNGYWSAKSDALSQMEDVMNEPSDTGLSTVLNNFWNSLQDLASNPSNDGAKSVVLQNGKTVADTFNYLSHSLTDIQGNLKEQIDVSRDTINSIASQINDINKEIGKLEPNSLVANDLYDQRDNLVDQLSQLVNVKVTRVESGGNASPVAEGKYTIEITNKSGQSFTPSATLVDGSNMTYHEISTTYGGTTSNPTVTVSLNGQTLPGDQMNGKLQGLVDSYSKDYPDMLTNLDHMAKTFGDAFNSVYKGSAGYNASIGDFFSDTSSAANFKVNDNLTKANISAGATGGASDDNSIAQKLSDVLKTEKYDFEGKGQETTLISYLQGTIGDMGVNAQQANRMTSNTASLMQTASNNRQSVSGVSIDEEMVNLIQYQHSYSAAARVMTTLDEMLDTLINRMGV</sequence>
<organism evidence="11 12">
    <name type="scientific">Terrilactibacillus tamarindi</name>
    <dbReference type="NCBI Taxonomy" id="2599694"/>
    <lineage>
        <taxon>Bacteria</taxon>
        <taxon>Bacillati</taxon>
        <taxon>Bacillota</taxon>
        <taxon>Bacilli</taxon>
        <taxon>Bacillales</taxon>
        <taxon>Bacillaceae</taxon>
        <taxon>Terrilactibacillus</taxon>
    </lineage>
</organism>
<dbReference type="SUPFAM" id="SSF64518">
    <property type="entry name" value="Phase 1 flagellin"/>
    <property type="match status" value="1"/>
</dbReference>
<dbReference type="RefSeq" id="WP_155217748.1">
    <property type="nucleotide sequence ID" value="NZ_WNHB01000007.1"/>
</dbReference>
<dbReference type="AlphaFoldDB" id="A0A6N8CN74"/>
<dbReference type="PROSITE" id="PS00588">
    <property type="entry name" value="FLAGELLA_BB_ROD"/>
    <property type="match status" value="1"/>
</dbReference>
<dbReference type="Proteomes" id="UP000440978">
    <property type="component" value="Unassembled WGS sequence"/>
</dbReference>
<dbReference type="EMBL" id="WNHB01000007">
    <property type="protein sequence ID" value="MTT31559.1"/>
    <property type="molecule type" value="Genomic_DNA"/>
</dbReference>
<evidence type="ECO:0000259" key="10">
    <source>
        <dbReference type="Pfam" id="PF22638"/>
    </source>
</evidence>
<dbReference type="PANTHER" id="PTHR30033:SF1">
    <property type="entry name" value="FLAGELLAR HOOK-ASSOCIATED PROTEIN 1"/>
    <property type="match status" value="1"/>
</dbReference>
<feature type="domain" description="Flagellar basal-body/hook protein C-terminal" evidence="9">
    <location>
        <begin position="446"/>
        <end position="485"/>
    </location>
</feature>
<keyword evidence="11" id="KW-0969">Cilium</keyword>
<dbReference type="InterPro" id="IPR010930">
    <property type="entry name" value="Flg_bb/hook_C_dom"/>
</dbReference>
<name>A0A6N8CN74_9BACI</name>
<evidence type="ECO:0000313" key="11">
    <source>
        <dbReference type="EMBL" id="MTT31559.1"/>
    </source>
</evidence>
<accession>A0A6N8CN74</accession>
<dbReference type="NCBIfam" id="TIGR02492">
    <property type="entry name" value="flgK_ends"/>
    <property type="match status" value="1"/>
</dbReference>
<comment type="caution">
    <text evidence="11">The sequence shown here is derived from an EMBL/GenBank/DDBJ whole genome shotgun (WGS) entry which is preliminary data.</text>
</comment>
<gene>
    <name evidence="7 11" type="primary">flgK</name>
    <name evidence="11" type="ORF">GMB86_05960</name>
</gene>
<evidence type="ECO:0000256" key="4">
    <source>
        <dbReference type="ARBA" id="ARBA00016244"/>
    </source>
</evidence>
<dbReference type="PANTHER" id="PTHR30033">
    <property type="entry name" value="FLAGELLAR HOOK-ASSOCIATED PROTEIN 1"/>
    <property type="match status" value="1"/>
</dbReference>
<evidence type="ECO:0000256" key="1">
    <source>
        <dbReference type="ARBA" id="ARBA00004365"/>
    </source>
</evidence>
<dbReference type="GO" id="GO:0005198">
    <property type="term" value="F:structural molecule activity"/>
    <property type="evidence" value="ECO:0007669"/>
    <property type="project" value="UniProtKB-UniRule"/>
</dbReference>
<evidence type="ECO:0000259" key="9">
    <source>
        <dbReference type="Pfam" id="PF06429"/>
    </source>
</evidence>
<dbReference type="Pfam" id="PF22638">
    <property type="entry name" value="FlgK_D1"/>
    <property type="match status" value="1"/>
</dbReference>
<dbReference type="InterPro" id="IPR002371">
    <property type="entry name" value="FlgK"/>
</dbReference>
<feature type="domain" description="Flagellar basal body rod protein N-terminal" evidence="8">
    <location>
        <begin position="12"/>
        <end position="37"/>
    </location>
</feature>
<evidence type="ECO:0000259" key="8">
    <source>
        <dbReference type="Pfam" id="PF00460"/>
    </source>
</evidence>
<keyword evidence="11" id="KW-0282">Flagellum</keyword>
<comment type="similarity">
    <text evidence="3 7">Belongs to the flagella basal body rod proteins family.</text>
</comment>
<dbReference type="GO" id="GO:0009424">
    <property type="term" value="C:bacterial-type flagellum hook"/>
    <property type="evidence" value="ECO:0007669"/>
    <property type="project" value="UniProtKB-UniRule"/>
</dbReference>
<keyword evidence="6 7" id="KW-0975">Bacterial flagellum</keyword>
<proteinExistence type="inferred from homology"/>
<keyword evidence="5 7" id="KW-0964">Secreted</keyword>
<dbReference type="InterPro" id="IPR001444">
    <property type="entry name" value="Flag_bb_rod_N"/>
</dbReference>
<protein>
    <recommendedName>
        <fullName evidence="4 7">Flagellar hook-associated protein 1</fullName>
        <shortName evidence="7">HAP1</shortName>
    </recommendedName>
</protein>
<dbReference type="PRINTS" id="PR01005">
    <property type="entry name" value="FLGHOOKAP1"/>
</dbReference>
<evidence type="ECO:0000256" key="6">
    <source>
        <dbReference type="ARBA" id="ARBA00023143"/>
    </source>
</evidence>
<evidence type="ECO:0000256" key="5">
    <source>
        <dbReference type="ARBA" id="ARBA00022525"/>
    </source>
</evidence>
<evidence type="ECO:0000313" key="12">
    <source>
        <dbReference type="Proteomes" id="UP000440978"/>
    </source>
</evidence>
<evidence type="ECO:0000256" key="3">
    <source>
        <dbReference type="ARBA" id="ARBA00009677"/>
    </source>
</evidence>
<keyword evidence="11" id="KW-0966">Cell projection</keyword>
<dbReference type="Pfam" id="PF00460">
    <property type="entry name" value="Flg_bb_rod"/>
    <property type="match status" value="1"/>
</dbReference>
<evidence type="ECO:0000256" key="7">
    <source>
        <dbReference type="RuleBase" id="RU362065"/>
    </source>
</evidence>
<dbReference type="OrthoDB" id="9802553at2"/>
<evidence type="ECO:0000256" key="2">
    <source>
        <dbReference type="ARBA" id="ARBA00004613"/>
    </source>
</evidence>
<reference evidence="11 12" key="1">
    <citation type="submission" date="2019-11" db="EMBL/GenBank/DDBJ databases">
        <title>Terrilactibacillus tamarindus sp. nov. BCM23-1 isolated from bark of Tamarindus indica.</title>
        <authorList>
            <person name="Kingkaew E."/>
            <person name="Tanasupawat S."/>
        </authorList>
    </citation>
    <scope>NUCLEOTIDE SEQUENCE [LARGE SCALE GENOMIC DNA]</scope>
    <source>
        <strain evidence="11 12">BCM23-1</strain>
    </source>
</reference>